<dbReference type="Gene3D" id="3.80.10.10">
    <property type="entry name" value="Ribonuclease Inhibitor"/>
    <property type="match status" value="1"/>
</dbReference>
<evidence type="ECO:0000313" key="6">
    <source>
        <dbReference type="Proteomes" id="UP000288805"/>
    </source>
</evidence>
<keyword evidence="1" id="KW-0433">Leucine-rich repeat</keyword>
<gene>
    <name evidence="5" type="primary">NIK3_1</name>
    <name evidence="5" type="ORF">CK203_018551</name>
</gene>
<dbReference type="Pfam" id="PF08263">
    <property type="entry name" value="LRRNT_2"/>
    <property type="match status" value="1"/>
</dbReference>
<evidence type="ECO:0000313" key="5">
    <source>
        <dbReference type="EMBL" id="RVX04385.1"/>
    </source>
</evidence>
<sequence length="225" mass="25038">MVVESLGTKKAGLKPTASLHGICGDRIKCIGIEPAILRSLGSQNFRLDGCLFLEKILLFLLNFSVQMELIEYVTREELEGRVAVVLMVALLYEVVTKLRVTELKKEYGKQGLCVVGSRITAFDIDGGFFCYSFSFCHGFKTWVLIFFLTFFFESDAVVALMTIKNNLNDPYNVLENWDINSVDPCSWRMVTCSSDGYVSALGLPSQSLSGTLSPWIGNLTNLQSV</sequence>
<organism evidence="5 6">
    <name type="scientific">Vitis vinifera</name>
    <name type="common">Grape</name>
    <dbReference type="NCBI Taxonomy" id="29760"/>
    <lineage>
        <taxon>Eukaryota</taxon>
        <taxon>Viridiplantae</taxon>
        <taxon>Streptophyta</taxon>
        <taxon>Embryophyta</taxon>
        <taxon>Tracheophyta</taxon>
        <taxon>Spermatophyta</taxon>
        <taxon>Magnoliopsida</taxon>
        <taxon>eudicotyledons</taxon>
        <taxon>Gunneridae</taxon>
        <taxon>Pentapetalae</taxon>
        <taxon>rosids</taxon>
        <taxon>Vitales</taxon>
        <taxon>Vitaceae</taxon>
        <taxon>Viteae</taxon>
        <taxon>Vitis</taxon>
    </lineage>
</organism>
<dbReference type="SUPFAM" id="SSF52058">
    <property type="entry name" value="L domain-like"/>
    <property type="match status" value="1"/>
</dbReference>
<evidence type="ECO:0000256" key="1">
    <source>
        <dbReference type="ARBA" id="ARBA00022614"/>
    </source>
</evidence>
<evidence type="ECO:0000256" key="2">
    <source>
        <dbReference type="ARBA" id="ARBA00022729"/>
    </source>
</evidence>
<evidence type="ECO:0000259" key="4">
    <source>
        <dbReference type="Pfam" id="PF08263"/>
    </source>
</evidence>
<keyword evidence="2" id="KW-0732">Signal</keyword>
<proteinExistence type="predicted"/>
<evidence type="ECO:0000256" key="3">
    <source>
        <dbReference type="ARBA" id="ARBA00022737"/>
    </source>
</evidence>
<feature type="domain" description="Leucine-rich repeat-containing N-terminal plant-type" evidence="4">
    <location>
        <begin position="157"/>
        <end position="193"/>
    </location>
</feature>
<comment type="caution">
    <text evidence="5">The sequence shown here is derived from an EMBL/GenBank/DDBJ whole genome shotgun (WGS) entry which is preliminary data.</text>
</comment>
<dbReference type="EMBL" id="QGNW01000061">
    <property type="protein sequence ID" value="RVX04385.1"/>
    <property type="molecule type" value="Genomic_DNA"/>
</dbReference>
<accession>A0A438J5Z7</accession>
<dbReference type="GO" id="GO:0016301">
    <property type="term" value="F:kinase activity"/>
    <property type="evidence" value="ECO:0007669"/>
    <property type="project" value="UniProtKB-KW"/>
</dbReference>
<name>A0A438J5Z7_VITVI</name>
<dbReference type="PANTHER" id="PTHR47988">
    <property type="entry name" value="SOMATIC EMBRYOGENESIS RECEPTOR KINASE 1"/>
    <property type="match status" value="1"/>
</dbReference>
<keyword evidence="5" id="KW-0808">Transferase</keyword>
<dbReference type="AlphaFoldDB" id="A0A438J5Z7"/>
<dbReference type="InterPro" id="IPR013210">
    <property type="entry name" value="LRR_N_plant-typ"/>
</dbReference>
<dbReference type="InterPro" id="IPR032675">
    <property type="entry name" value="LRR_dom_sf"/>
</dbReference>
<dbReference type="Proteomes" id="UP000288805">
    <property type="component" value="Unassembled WGS sequence"/>
</dbReference>
<keyword evidence="5" id="KW-0418">Kinase</keyword>
<keyword evidence="3" id="KW-0677">Repeat</keyword>
<reference evidence="5 6" key="1">
    <citation type="journal article" date="2018" name="PLoS Genet.">
        <title>Population sequencing reveals clonal diversity and ancestral inbreeding in the grapevine cultivar Chardonnay.</title>
        <authorList>
            <person name="Roach M.J."/>
            <person name="Johnson D.L."/>
            <person name="Bohlmann J."/>
            <person name="van Vuuren H.J."/>
            <person name="Jones S.J."/>
            <person name="Pretorius I.S."/>
            <person name="Schmidt S.A."/>
            <person name="Borneman A.R."/>
        </authorList>
    </citation>
    <scope>NUCLEOTIDE SEQUENCE [LARGE SCALE GENOMIC DNA]</scope>
    <source>
        <strain evidence="6">cv. Chardonnay</strain>
        <tissue evidence="5">Leaf</tissue>
    </source>
</reference>
<protein>
    <submittedName>
        <fullName evidence="5">Protein NSP-interacting kinase 3</fullName>
    </submittedName>
</protein>